<evidence type="ECO:0000256" key="1">
    <source>
        <dbReference type="SAM" id="MobiDB-lite"/>
    </source>
</evidence>
<feature type="compositionally biased region" description="Basic and acidic residues" evidence="1">
    <location>
        <begin position="69"/>
        <end position="84"/>
    </location>
</feature>
<sequence>MVMPCQQHRRDEEDVEQHGCASSGDETAPGVQHARKKRRARHEQDVGERDAPELHGKAKAFVTGKARGHGVDQNRHRDDRDHRDQQHRRTKAGECVFGKA</sequence>
<reference evidence="2" key="1">
    <citation type="submission" date="2016-10" db="EMBL/GenBank/DDBJ databases">
        <title>Sequence of Gallionella enrichment culture.</title>
        <authorList>
            <person name="Poehlein A."/>
            <person name="Muehling M."/>
            <person name="Daniel R."/>
        </authorList>
    </citation>
    <scope>NUCLEOTIDE SEQUENCE</scope>
</reference>
<organism evidence="2">
    <name type="scientific">mine drainage metagenome</name>
    <dbReference type="NCBI Taxonomy" id="410659"/>
    <lineage>
        <taxon>unclassified sequences</taxon>
        <taxon>metagenomes</taxon>
        <taxon>ecological metagenomes</taxon>
    </lineage>
</organism>
<proteinExistence type="predicted"/>
<protein>
    <submittedName>
        <fullName evidence="2">Uncharacterized protein</fullName>
    </submittedName>
</protein>
<evidence type="ECO:0000313" key="2">
    <source>
        <dbReference type="EMBL" id="OIQ75866.1"/>
    </source>
</evidence>
<feature type="region of interest" description="Disordered" evidence="1">
    <location>
        <begin position="1"/>
        <end position="100"/>
    </location>
</feature>
<dbReference type="EMBL" id="MLJW01002033">
    <property type="protein sequence ID" value="OIQ75866.1"/>
    <property type="molecule type" value="Genomic_DNA"/>
</dbReference>
<name>A0A1J5PXT4_9ZZZZ</name>
<dbReference type="AlphaFoldDB" id="A0A1J5PXT4"/>
<gene>
    <name evidence="2" type="ORF">GALL_424610</name>
</gene>
<accession>A0A1J5PXT4</accession>
<feature type="compositionally biased region" description="Basic and acidic residues" evidence="1">
    <location>
        <begin position="42"/>
        <end position="56"/>
    </location>
</feature>
<comment type="caution">
    <text evidence="2">The sequence shown here is derived from an EMBL/GenBank/DDBJ whole genome shotgun (WGS) entry which is preliminary data.</text>
</comment>